<name>A0A7R8WMI3_9CRUS</name>
<protein>
    <recommendedName>
        <fullName evidence="2">glutathione-specific gamma-glutamylcyclotransferase</fullName>
        <ecNumber evidence="2">4.3.2.7</ecNumber>
    </recommendedName>
    <alternativeName>
        <fullName evidence="4">Cation transport regulator-like protein 2</fullName>
    </alternativeName>
</protein>
<dbReference type="EMBL" id="OB666741">
    <property type="protein sequence ID" value="CAD7233672.1"/>
    <property type="molecule type" value="Genomic_DNA"/>
</dbReference>
<dbReference type="Gene3D" id="3.10.490.10">
    <property type="entry name" value="Gamma-glutamyl cyclotransferase-like"/>
    <property type="match status" value="1"/>
</dbReference>
<evidence type="ECO:0000256" key="2">
    <source>
        <dbReference type="ARBA" id="ARBA00012344"/>
    </source>
</evidence>
<dbReference type="GO" id="GO:0006751">
    <property type="term" value="P:glutathione catabolic process"/>
    <property type="evidence" value="ECO:0007669"/>
    <property type="project" value="InterPro"/>
</dbReference>
<comment type="catalytic activity">
    <reaction evidence="6">
        <text>glutathione = L-cysteinylglycine + 5-oxo-L-proline</text>
        <dbReference type="Rhea" id="RHEA:47724"/>
        <dbReference type="ChEBI" id="CHEBI:57925"/>
        <dbReference type="ChEBI" id="CHEBI:58402"/>
        <dbReference type="ChEBI" id="CHEBI:61694"/>
        <dbReference type="EC" id="4.3.2.7"/>
    </reaction>
</comment>
<evidence type="ECO:0000256" key="1">
    <source>
        <dbReference type="ARBA" id="ARBA00009662"/>
    </source>
</evidence>
<organism evidence="7">
    <name type="scientific">Cyprideis torosa</name>
    <dbReference type="NCBI Taxonomy" id="163714"/>
    <lineage>
        <taxon>Eukaryota</taxon>
        <taxon>Metazoa</taxon>
        <taxon>Ecdysozoa</taxon>
        <taxon>Arthropoda</taxon>
        <taxon>Crustacea</taxon>
        <taxon>Oligostraca</taxon>
        <taxon>Ostracoda</taxon>
        <taxon>Podocopa</taxon>
        <taxon>Podocopida</taxon>
        <taxon>Cytherocopina</taxon>
        <taxon>Cytheroidea</taxon>
        <taxon>Cytherideidae</taxon>
        <taxon>Cyprideis</taxon>
    </lineage>
</organism>
<dbReference type="AlphaFoldDB" id="A0A7R8WMI3"/>
<comment type="function">
    <text evidence="5">Catalyzes the cleavage of glutathione into 5-oxo-L-proline and a Cys-Gly dipeptide. Acts specifically on glutathione, but not on other gamma-glutamyl peptides.</text>
</comment>
<dbReference type="OrthoDB" id="1933483at2759"/>
<dbReference type="GO" id="GO:0005737">
    <property type="term" value="C:cytoplasm"/>
    <property type="evidence" value="ECO:0007669"/>
    <property type="project" value="TreeGrafter"/>
</dbReference>
<dbReference type="PANTHER" id="PTHR12192:SF2">
    <property type="entry name" value="GLUTATHIONE-SPECIFIC GAMMA-GLUTAMYLCYCLOTRANSFERASE 2"/>
    <property type="match status" value="1"/>
</dbReference>
<keyword evidence="3" id="KW-0456">Lyase</keyword>
<evidence type="ECO:0000256" key="5">
    <source>
        <dbReference type="ARBA" id="ARBA00045227"/>
    </source>
</evidence>
<reference evidence="7" key="1">
    <citation type="submission" date="2020-11" db="EMBL/GenBank/DDBJ databases">
        <authorList>
            <person name="Tran Van P."/>
        </authorList>
    </citation>
    <scope>NUCLEOTIDE SEQUENCE</scope>
</reference>
<evidence type="ECO:0000256" key="4">
    <source>
        <dbReference type="ARBA" id="ARBA00043195"/>
    </source>
</evidence>
<dbReference type="PANTHER" id="PTHR12192">
    <property type="entry name" value="CATION TRANSPORT PROTEIN CHAC-RELATED"/>
    <property type="match status" value="1"/>
</dbReference>
<evidence type="ECO:0000256" key="3">
    <source>
        <dbReference type="ARBA" id="ARBA00023239"/>
    </source>
</evidence>
<dbReference type="Pfam" id="PF04752">
    <property type="entry name" value="ChaC"/>
    <property type="match status" value="1"/>
</dbReference>
<sequence length="195" mass="21967">MASAHTQTPEFWVFGYGSLLWKVDFPVEERLVGVVKGYTRRFWQASIDHRGTPEHPGRVVTLIPASPEEDVLGIAYRAPLVDVDRVIAHLNNREKGGYEKFQVLFHPLQAGMSPFNVDIYVGRHDNPFFVLNEDLEVTAQRIATAKGPSGTNAEYFFQLMASLRNLDQSHKDLYLEALEAAIIKIQLAKGPPHEP</sequence>
<evidence type="ECO:0000256" key="6">
    <source>
        <dbReference type="ARBA" id="ARBA00048073"/>
    </source>
</evidence>
<dbReference type="SUPFAM" id="SSF110857">
    <property type="entry name" value="Gamma-glutamyl cyclotransferase-like"/>
    <property type="match status" value="1"/>
</dbReference>
<accession>A0A7R8WMI3</accession>
<comment type="similarity">
    <text evidence="1">Belongs to the gamma-glutamylcyclotransferase family. ChaC subfamily.</text>
</comment>
<gene>
    <name evidence="7" type="ORF">CTOB1V02_LOCUS11493</name>
</gene>
<proteinExistence type="inferred from homology"/>
<dbReference type="InterPro" id="IPR036568">
    <property type="entry name" value="GGCT-like_sf"/>
</dbReference>
<dbReference type="InterPro" id="IPR006840">
    <property type="entry name" value="ChaC"/>
</dbReference>
<dbReference type="CDD" id="cd06661">
    <property type="entry name" value="GGCT_like"/>
    <property type="match status" value="1"/>
</dbReference>
<dbReference type="GO" id="GO:0061928">
    <property type="term" value="F:glutathione specific gamma-glutamylcyclotransferase activity"/>
    <property type="evidence" value="ECO:0007669"/>
    <property type="project" value="UniProtKB-EC"/>
</dbReference>
<evidence type="ECO:0000313" key="7">
    <source>
        <dbReference type="EMBL" id="CAD7233672.1"/>
    </source>
</evidence>
<dbReference type="InterPro" id="IPR013024">
    <property type="entry name" value="GGCT-like"/>
</dbReference>
<dbReference type="EC" id="4.3.2.7" evidence="2"/>